<protein>
    <submittedName>
        <fullName evidence="2">Acyl carrier protein</fullName>
    </submittedName>
</protein>
<reference evidence="2" key="1">
    <citation type="submission" date="2022-08" db="EMBL/GenBank/DDBJ databases">
        <authorList>
            <person name="Somphong A."/>
            <person name="Phongsopitanun W."/>
        </authorList>
    </citation>
    <scope>NUCLEOTIDE SEQUENCE</scope>
    <source>
        <strain evidence="2">LP05-1</strain>
    </source>
</reference>
<evidence type="ECO:0000259" key="1">
    <source>
        <dbReference type="PROSITE" id="PS50075"/>
    </source>
</evidence>
<dbReference type="Gene3D" id="1.10.1200.10">
    <property type="entry name" value="ACP-like"/>
    <property type="match status" value="1"/>
</dbReference>
<dbReference type="Pfam" id="PF00550">
    <property type="entry name" value="PP-binding"/>
    <property type="match status" value="1"/>
</dbReference>
<dbReference type="InterPro" id="IPR009081">
    <property type="entry name" value="PP-bd_ACP"/>
</dbReference>
<sequence length="95" mass="9937">MTSNLFPHLVSELERVFDVEPGAATPDTTIEALGLDSLALLELVTRYEDERGVELPEAAEAELGTSSTLADICAVLERAQSPVGKSGPSGEGAHS</sequence>
<dbReference type="PROSITE" id="PS50075">
    <property type="entry name" value="CARRIER"/>
    <property type="match status" value="1"/>
</dbReference>
<keyword evidence="3" id="KW-1185">Reference proteome</keyword>
<gene>
    <name evidence="2" type="ORF">NX801_13680</name>
</gene>
<feature type="domain" description="Carrier" evidence="1">
    <location>
        <begin position="1"/>
        <end position="80"/>
    </location>
</feature>
<proteinExistence type="predicted"/>
<name>A0ABT2CHB3_9ACTN</name>
<evidence type="ECO:0000313" key="3">
    <source>
        <dbReference type="Proteomes" id="UP001431313"/>
    </source>
</evidence>
<dbReference type="Proteomes" id="UP001431313">
    <property type="component" value="Unassembled WGS sequence"/>
</dbReference>
<dbReference type="InterPro" id="IPR036736">
    <property type="entry name" value="ACP-like_sf"/>
</dbReference>
<evidence type="ECO:0000313" key="2">
    <source>
        <dbReference type="EMBL" id="MCS0636690.1"/>
    </source>
</evidence>
<comment type="caution">
    <text evidence="2">The sequence shown here is derived from an EMBL/GenBank/DDBJ whole genome shotgun (WGS) entry which is preliminary data.</text>
</comment>
<accession>A0ABT2CHB3</accession>
<dbReference type="RefSeq" id="WP_258787949.1">
    <property type="nucleotide sequence ID" value="NZ_JANUGQ010000010.1"/>
</dbReference>
<dbReference type="SUPFAM" id="SSF47336">
    <property type="entry name" value="ACP-like"/>
    <property type="match status" value="1"/>
</dbReference>
<organism evidence="2 3">
    <name type="scientific">Streptomyces pyxinae</name>
    <dbReference type="NCBI Taxonomy" id="2970734"/>
    <lineage>
        <taxon>Bacteria</taxon>
        <taxon>Bacillati</taxon>
        <taxon>Actinomycetota</taxon>
        <taxon>Actinomycetes</taxon>
        <taxon>Kitasatosporales</taxon>
        <taxon>Streptomycetaceae</taxon>
        <taxon>Streptomyces</taxon>
    </lineage>
</organism>
<dbReference type="EMBL" id="JANUGQ010000010">
    <property type="protein sequence ID" value="MCS0636690.1"/>
    <property type="molecule type" value="Genomic_DNA"/>
</dbReference>